<proteinExistence type="predicted"/>
<evidence type="ECO:0000313" key="1">
    <source>
        <dbReference type="EMBL" id="KKM26225.1"/>
    </source>
</evidence>
<dbReference type="EMBL" id="LAZR01012554">
    <property type="protein sequence ID" value="KKM26225.1"/>
    <property type="molecule type" value="Genomic_DNA"/>
</dbReference>
<comment type="caution">
    <text evidence="1">The sequence shown here is derived from an EMBL/GenBank/DDBJ whole genome shotgun (WGS) entry which is preliminary data.</text>
</comment>
<name>A0A0F9LFK4_9ZZZZ</name>
<accession>A0A0F9LFK4</accession>
<dbReference type="AlphaFoldDB" id="A0A0F9LFK4"/>
<sequence>MIVPEMLSEISTMKTKLVSKALEHFDLWPIESWEIVTAESEPFVDTFRFLGVPKFKVTIRLEGTIVKVICDPVGLV</sequence>
<reference evidence="1" key="1">
    <citation type="journal article" date="2015" name="Nature">
        <title>Complex archaea that bridge the gap between prokaryotes and eukaryotes.</title>
        <authorList>
            <person name="Spang A."/>
            <person name="Saw J.H."/>
            <person name="Jorgensen S.L."/>
            <person name="Zaremba-Niedzwiedzka K."/>
            <person name="Martijn J."/>
            <person name="Lind A.E."/>
            <person name="van Eijk R."/>
            <person name="Schleper C."/>
            <person name="Guy L."/>
            <person name="Ettema T.J."/>
        </authorList>
    </citation>
    <scope>NUCLEOTIDE SEQUENCE</scope>
</reference>
<protein>
    <submittedName>
        <fullName evidence="1">Uncharacterized protein</fullName>
    </submittedName>
</protein>
<gene>
    <name evidence="1" type="ORF">LCGC14_1586930</name>
</gene>
<organism evidence="1">
    <name type="scientific">marine sediment metagenome</name>
    <dbReference type="NCBI Taxonomy" id="412755"/>
    <lineage>
        <taxon>unclassified sequences</taxon>
        <taxon>metagenomes</taxon>
        <taxon>ecological metagenomes</taxon>
    </lineage>
</organism>